<dbReference type="EMBL" id="KV425890">
    <property type="protein sequence ID" value="KZW02029.1"/>
    <property type="molecule type" value="Genomic_DNA"/>
</dbReference>
<gene>
    <name evidence="1" type="ORF">EXIGLDRAFT_509894</name>
</gene>
<proteinExistence type="predicted"/>
<accession>A0A165PDU4</accession>
<keyword evidence="2" id="KW-1185">Reference proteome</keyword>
<sequence length="210" mass="22348">MTAFVAKLSTLPLLYSSPSTSPDELELVDLLVVLSNGLLVHNPSPHGPSIASPWPTPLSRFASAYLTITTPFVTLHRSLARQRVPHGGTAMAIVVLSLPIPTATPSTHSASSLMVSDVISGRNARSVHFFGAQSTLRCPLGIPFDGLFGQPPGSNARLLPGKEGECAPLRCVMCIRPRPGTALMTHACVMRLHRALGELNPRKSLSALDF</sequence>
<evidence type="ECO:0000313" key="2">
    <source>
        <dbReference type="Proteomes" id="UP000077266"/>
    </source>
</evidence>
<protein>
    <submittedName>
        <fullName evidence="1">Uncharacterized protein</fullName>
    </submittedName>
</protein>
<dbReference type="AlphaFoldDB" id="A0A165PDU4"/>
<dbReference type="InParanoid" id="A0A165PDU4"/>
<evidence type="ECO:0000313" key="1">
    <source>
        <dbReference type="EMBL" id="KZW02029.1"/>
    </source>
</evidence>
<reference evidence="1 2" key="1">
    <citation type="journal article" date="2016" name="Mol. Biol. Evol.">
        <title>Comparative Genomics of Early-Diverging Mushroom-Forming Fungi Provides Insights into the Origins of Lignocellulose Decay Capabilities.</title>
        <authorList>
            <person name="Nagy L.G."/>
            <person name="Riley R."/>
            <person name="Tritt A."/>
            <person name="Adam C."/>
            <person name="Daum C."/>
            <person name="Floudas D."/>
            <person name="Sun H."/>
            <person name="Yadav J.S."/>
            <person name="Pangilinan J."/>
            <person name="Larsson K.H."/>
            <person name="Matsuura K."/>
            <person name="Barry K."/>
            <person name="Labutti K."/>
            <person name="Kuo R."/>
            <person name="Ohm R.A."/>
            <person name="Bhattacharya S.S."/>
            <person name="Shirouzu T."/>
            <person name="Yoshinaga Y."/>
            <person name="Martin F.M."/>
            <person name="Grigoriev I.V."/>
            <person name="Hibbett D.S."/>
        </authorList>
    </citation>
    <scope>NUCLEOTIDE SEQUENCE [LARGE SCALE GENOMIC DNA]</scope>
    <source>
        <strain evidence="1 2">HHB12029</strain>
    </source>
</reference>
<name>A0A165PDU4_EXIGL</name>
<dbReference type="Proteomes" id="UP000077266">
    <property type="component" value="Unassembled WGS sequence"/>
</dbReference>
<organism evidence="1 2">
    <name type="scientific">Exidia glandulosa HHB12029</name>
    <dbReference type="NCBI Taxonomy" id="1314781"/>
    <lineage>
        <taxon>Eukaryota</taxon>
        <taxon>Fungi</taxon>
        <taxon>Dikarya</taxon>
        <taxon>Basidiomycota</taxon>
        <taxon>Agaricomycotina</taxon>
        <taxon>Agaricomycetes</taxon>
        <taxon>Auriculariales</taxon>
        <taxon>Exidiaceae</taxon>
        <taxon>Exidia</taxon>
    </lineage>
</organism>